<proteinExistence type="inferred from homology"/>
<evidence type="ECO:0000256" key="5">
    <source>
        <dbReference type="ARBA" id="ARBA00022801"/>
    </source>
</evidence>
<keyword evidence="6" id="KW-0889">Transcription antitermination</keyword>
<dbReference type="PRINTS" id="PR01959">
    <property type="entry name" value="SBIMPHPHTASE"/>
</dbReference>
<comment type="cofactor">
    <cofactor evidence="2 8 9">
        <name>Mg(2+)</name>
        <dbReference type="ChEBI" id="CHEBI:18420"/>
    </cofactor>
</comment>
<reference evidence="11" key="1">
    <citation type="submission" date="2019-02" db="EMBL/GenBank/DDBJ databases">
        <authorList>
            <person name="Gruber-Vodicka R. H."/>
            <person name="Seah K. B. B."/>
        </authorList>
    </citation>
    <scope>NUCLEOTIDE SEQUENCE</scope>
    <source>
        <strain evidence="11">BECK_S312</strain>
        <strain evidence="12">BECK_S426</strain>
    </source>
</reference>
<feature type="binding site" evidence="8">
    <location>
        <position position="210"/>
    </location>
    <ligand>
        <name>Mg(2+)</name>
        <dbReference type="ChEBI" id="CHEBI:18420"/>
        <label>1</label>
        <note>catalytic</note>
    </ligand>
</feature>
<dbReference type="InterPro" id="IPR033942">
    <property type="entry name" value="IMPase"/>
</dbReference>
<dbReference type="Pfam" id="PF00459">
    <property type="entry name" value="Inositol_P"/>
    <property type="match status" value="1"/>
</dbReference>
<dbReference type="EC" id="3.1.3.25" evidence="9"/>
<feature type="compositionally biased region" description="Basic and acidic residues" evidence="10">
    <location>
        <begin position="268"/>
        <end position="286"/>
    </location>
</feature>
<dbReference type="AlphaFoldDB" id="A0A450VN35"/>
<evidence type="ECO:0000256" key="1">
    <source>
        <dbReference type="ARBA" id="ARBA00001033"/>
    </source>
</evidence>
<evidence type="ECO:0000256" key="9">
    <source>
        <dbReference type="RuleBase" id="RU364068"/>
    </source>
</evidence>
<evidence type="ECO:0000256" key="4">
    <source>
        <dbReference type="ARBA" id="ARBA00022723"/>
    </source>
</evidence>
<evidence type="ECO:0000256" key="7">
    <source>
        <dbReference type="ARBA" id="ARBA00022842"/>
    </source>
</evidence>
<dbReference type="InterPro" id="IPR022337">
    <property type="entry name" value="Inositol_monophosphatase_SuhB"/>
</dbReference>
<evidence type="ECO:0000313" key="11">
    <source>
        <dbReference type="EMBL" id="VFK06130.1"/>
    </source>
</evidence>
<feature type="region of interest" description="Disordered" evidence="10">
    <location>
        <begin position="266"/>
        <end position="286"/>
    </location>
</feature>
<dbReference type="GO" id="GO:0031564">
    <property type="term" value="P:transcription antitermination"/>
    <property type="evidence" value="ECO:0007669"/>
    <property type="project" value="UniProtKB-KW"/>
</dbReference>
<feature type="binding site" evidence="8">
    <location>
        <position position="84"/>
    </location>
    <ligand>
        <name>Mg(2+)</name>
        <dbReference type="ChEBI" id="CHEBI:18420"/>
        <label>1</label>
        <note>catalytic</note>
    </ligand>
</feature>
<dbReference type="GO" id="GO:0007165">
    <property type="term" value="P:signal transduction"/>
    <property type="evidence" value="ECO:0007669"/>
    <property type="project" value="TreeGrafter"/>
</dbReference>
<keyword evidence="6" id="KW-0804">Transcription</keyword>
<dbReference type="Gene3D" id="3.30.540.10">
    <property type="entry name" value="Fructose-1,6-Bisphosphatase, subunit A, domain 1"/>
    <property type="match status" value="1"/>
</dbReference>
<gene>
    <name evidence="11" type="ORF">BECKLPF1236A_GA0070988_1000147</name>
    <name evidence="12" type="ORF">BECKLPF1236C_GA0070990_100014</name>
</gene>
<accession>A0A450VN35</accession>
<dbReference type="InterPro" id="IPR020550">
    <property type="entry name" value="Inositol_monophosphatase_CS"/>
</dbReference>
<name>A0A450VN35_9GAMM</name>
<evidence type="ECO:0000256" key="6">
    <source>
        <dbReference type="ARBA" id="ARBA00022814"/>
    </source>
</evidence>
<keyword evidence="6" id="KW-0805">Transcription regulation</keyword>
<feature type="binding site" evidence="8">
    <location>
        <position position="85"/>
    </location>
    <ligand>
        <name>Mg(2+)</name>
        <dbReference type="ChEBI" id="CHEBI:18420"/>
        <label>1</label>
        <note>catalytic</note>
    </ligand>
</feature>
<feature type="binding site" evidence="8">
    <location>
        <position position="82"/>
    </location>
    <ligand>
        <name>Mg(2+)</name>
        <dbReference type="ChEBI" id="CHEBI:18420"/>
        <label>1</label>
        <note>catalytic</note>
    </ligand>
</feature>
<evidence type="ECO:0000256" key="8">
    <source>
        <dbReference type="PIRSR" id="PIRSR600760-2"/>
    </source>
</evidence>
<dbReference type="PANTHER" id="PTHR20854:SF4">
    <property type="entry name" value="INOSITOL-1-MONOPHOSPHATASE-RELATED"/>
    <property type="match status" value="1"/>
</dbReference>
<sequence>MHAMLNIAIRAARAAGNIIVRYSDRVDRLTIAKKSFNEFVTQVDKQAEQTIVDTLSKAYPDHGILGEEGGYRKGNDYVWIIDPLDGTTNYIHGFPQFSISIALAHKGRLEQALVYDPLRDELFTATRGEGAKLNDRRIRVSKCDNIGDALLGTGFPYQRLEQIDTYLSIFKIFLTTSVDIRRAGSAALDLASVAAGRLDGFWEFGLRSWDMAAGALLIQEAGGMVNDPSETDNHLESGNIIAGNPKIYSAMMRVIQSHEGSFYPRKSLSSEERLKSAKDMNKGQAQ</sequence>
<dbReference type="GO" id="GO:0006020">
    <property type="term" value="P:inositol metabolic process"/>
    <property type="evidence" value="ECO:0007669"/>
    <property type="project" value="TreeGrafter"/>
</dbReference>
<evidence type="ECO:0000313" key="12">
    <source>
        <dbReference type="EMBL" id="VFK22559.1"/>
    </source>
</evidence>
<dbReference type="PROSITE" id="PS00630">
    <property type="entry name" value="IMP_2"/>
    <property type="match status" value="1"/>
</dbReference>
<dbReference type="EMBL" id="CAADFP010000001">
    <property type="protein sequence ID" value="VFK22559.1"/>
    <property type="molecule type" value="Genomic_DNA"/>
</dbReference>
<dbReference type="InterPro" id="IPR020583">
    <property type="entry name" value="Inositol_monoP_metal-BS"/>
</dbReference>
<evidence type="ECO:0000256" key="2">
    <source>
        <dbReference type="ARBA" id="ARBA00001946"/>
    </source>
</evidence>
<dbReference type="PANTHER" id="PTHR20854">
    <property type="entry name" value="INOSITOL MONOPHOSPHATASE"/>
    <property type="match status" value="1"/>
</dbReference>
<organism evidence="11">
    <name type="scientific">Candidatus Kentrum sp. LPFa</name>
    <dbReference type="NCBI Taxonomy" id="2126335"/>
    <lineage>
        <taxon>Bacteria</taxon>
        <taxon>Pseudomonadati</taxon>
        <taxon>Pseudomonadota</taxon>
        <taxon>Gammaproteobacteria</taxon>
        <taxon>Candidatus Kentrum</taxon>
    </lineage>
</organism>
<keyword evidence="5 9" id="KW-0378">Hydrolase</keyword>
<keyword evidence="4 8" id="KW-0479">Metal-binding</keyword>
<dbReference type="InterPro" id="IPR000760">
    <property type="entry name" value="Inositol_monophosphatase-like"/>
</dbReference>
<protein>
    <recommendedName>
        <fullName evidence="9">Inositol-1-monophosphatase</fullName>
        <ecNumber evidence="9">3.1.3.25</ecNumber>
    </recommendedName>
</protein>
<evidence type="ECO:0000256" key="3">
    <source>
        <dbReference type="ARBA" id="ARBA00009759"/>
    </source>
</evidence>
<feature type="binding site" evidence="8">
    <location>
        <position position="67"/>
    </location>
    <ligand>
        <name>Mg(2+)</name>
        <dbReference type="ChEBI" id="CHEBI:18420"/>
        <label>1</label>
        <note>catalytic</note>
    </ligand>
</feature>
<dbReference type="GO" id="GO:0008934">
    <property type="term" value="F:inositol monophosphate 1-phosphatase activity"/>
    <property type="evidence" value="ECO:0007669"/>
    <property type="project" value="InterPro"/>
</dbReference>
<dbReference type="PRINTS" id="PR00377">
    <property type="entry name" value="IMPHPHTASES"/>
</dbReference>
<keyword evidence="7 8" id="KW-0460">Magnesium</keyword>
<dbReference type="SUPFAM" id="SSF56655">
    <property type="entry name" value="Carbohydrate phosphatase"/>
    <property type="match status" value="1"/>
</dbReference>
<evidence type="ECO:0000256" key="10">
    <source>
        <dbReference type="SAM" id="MobiDB-lite"/>
    </source>
</evidence>
<dbReference type="PROSITE" id="PS00629">
    <property type="entry name" value="IMP_1"/>
    <property type="match status" value="1"/>
</dbReference>
<dbReference type="CDD" id="cd01639">
    <property type="entry name" value="IMPase"/>
    <property type="match status" value="1"/>
</dbReference>
<dbReference type="Gene3D" id="3.40.190.80">
    <property type="match status" value="1"/>
</dbReference>
<dbReference type="GO" id="GO:0046854">
    <property type="term" value="P:phosphatidylinositol phosphate biosynthetic process"/>
    <property type="evidence" value="ECO:0007669"/>
    <property type="project" value="InterPro"/>
</dbReference>
<dbReference type="GO" id="GO:0046872">
    <property type="term" value="F:metal ion binding"/>
    <property type="evidence" value="ECO:0007669"/>
    <property type="project" value="UniProtKB-KW"/>
</dbReference>
<dbReference type="EMBL" id="CAADFM010000001">
    <property type="protein sequence ID" value="VFK06130.1"/>
    <property type="molecule type" value="Genomic_DNA"/>
</dbReference>
<comment type="catalytic activity">
    <reaction evidence="1 9">
        <text>a myo-inositol phosphate + H2O = myo-inositol + phosphate</text>
        <dbReference type="Rhea" id="RHEA:24056"/>
        <dbReference type="ChEBI" id="CHEBI:15377"/>
        <dbReference type="ChEBI" id="CHEBI:17268"/>
        <dbReference type="ChEBI" id="CHEBI:43474"/>
        <dbReference type="ChEBI" id="CHEBI:84139"/>
        <dbReference type="EC" id="3.1.3.25"/>
    </reaction>
</comment>
<dbReference type="FunFam" id="3.30.540.10:FF:000003">
    <property type="entry name" value="Inositol-1-monophosphatase"/>
    <property type="match status" value="1"/>
</dbReference>
<comment type="similarity">
    <text evidence="3 9">Belongs to the inositol monophosphatase superfamily.</text>
</comment>